<evidence type="ECO:0000256" key="1">
    <source>
        <dbReference type="ARBA" id="ARBA00006484"/>
    </source>
</evidence>
<evidence type="ECO:0000256" key="2">
    <source>
        <dbReference type="ARBA" id="ARBA00022729"/>
    </source>
</evidence>
<dbReference type="AlphaFoldDB" id="A0A8C1VU86"/>
<evidence type="ECO:0000256" key="4">
    <source>
        <dbReference type="ARBA" id="ARBA00023002"/>
    </source>
</evidence>
<keyword evidence="2" id="KW-0732">Signal</keyword>
<dbReference type="PANTHER" id="PTHR44668">
    <property type="match status" value="1"/>
</dbReference>
<keyword evidence="6" id="KW-0472">Membrane</keyword>
<evidence type="ECO:0000313" key="8">
    <source>
        <dbReference type="Proteomes" id="UP000694700"/>
    </source>
</evidence>
<dbReference type="InterPro" id="IPR052148">
    <property type="entry name" value="SDR_family_member_7C"/>
</dbReference>
<proteinExistence type="inferred from homology"/>
<protein>
    <submittedName>
        <fullName evidence="7">Dehydrogenase/reductase (SDR family) member 7Cb</fullName>
    </submittedName>
</protein>
<organism evidence="7 8">
    <name type="scientific">Cyprinus carpio</name>
    <name type="common">Common carp</name>
    <dbReference type="NCBI Taxonomy" id="7962"/>
    <lineage>
        <taxon>Eukaryota</taxon>
        <taxon>Metazoa</taxon>
        <taxon>Chordata</taxon>
        <taxon>Craniata</taxon>
        <taxon>Vertebrata</taxon>
        <taxon>Euteleostomi</taxon>
        <taxon>Actinopterygii</taxon>
        <taxon>Neopterygii</taxon>
        <taxon>Teleostei</taxon>
        <taxon>Ostariophysi</taxon>
        <taxon>Cypriniformes</taxon>
        <taxon>Cyprinidae</taxon>
        <taxon>Cyprininae</taxon>
        <taxon>Cyprinus</taxon>
    </lineage>
</organism>
<keyword evidence="5" id="KW-0520">NAD</keyword>
<comment type="similarity">
    <text evidence="1">Belongs to the short-chain dehydrogenases/reductases (SDR) family.</text>
</comment>
<keyword evidence="6" id="KW-0812">Transmembrane</keyword>
<dbReference type="Gene3D" id="3.40.50.720">
    <property type="entry name" value="NAD(P)-binding Rossmann-like Domain"/>
    <property type="match status" value="1"/>
</dbReference>
<name>A0A8C1VU86_CYPCA</name>
<dbReference type="GO" id="GO:0006874">
    <property type="term" value="P:intracellular calcium ion homeostasis"/>
    <property type="evidence" value="ECO:0007669"/>
    <property type="project" value="TreeGrafter"/>
</dbReference>
<evidence type="ECO:0000256" key="3">
    <source>
        <dbReference type="ARBA" id="ARBA00022857"/>
    </source>
</evidence>
<dbReference type="Ensembl" id="ENSCCRT00015058066.1">
    <property type="protein sequence ID" value="ENSCCRP00015056205.1"/>
    <property type="gene ID" value="ENSCCRG00015023119.1"/>
</dbReference>
<feature type="transmembrane region" description="Helical" evidence="6">
    <location>
        <begin position="6"/>
        <end position="24"/>
    </location>
</feature>
<keyword evidence="4" id="KW-0560">Oxidoreductase</keyword>
<reference evidence="7" key="1">
    <citation type="submission" date="2025-08" db="UniProtKB">
        <authorList>
            <consortium name="Ensembl"/>
        </authorList>
    </citation>
    <scope>IDENTIFICATION</scope>
</reference>
<sequence>MCLPSVMVLPLLIVVFAGVYYVYSEVKRFMSESMVRNKVVVITDAVSRMGTFMWHLVSYCLYFLFQTFTPKLVLLDFNCYSCVDVLICNSSMKIKAPVHINYFRPITLAKGVLLLMITRRTGQFVLVNMCFPDAASKHAVQAFSECLRAEVEEYGISVSTISHTFINTPSQTPPSIPLWYVCSLGIEPTTFALLTQCSTTELQDIRV</sequence>
<accession>A0A8C1VU86</accession>
<feature type="transmembrane region" description="Helical" evidence="6">
    <location>
        <begin position="45"/>
        <end position="65"/>
    </location>
</feature>
<dbReference type="InterPro" id="IPR036291">
    <property type="entry name" value="NAD(P)-bd_dom_sf"/>
</dbReference>
<dbReference type="PANTHER" id="PTHR44668:SF4">
    <property type="entry name" value="DEHYDROGENASE_REDUCTASE SDR FAMILY MEMBER 7C-A"/>
    <property type="match status" value="1"/>
</dbReference>
<evidence type="ECO:0000313" key="7">
    <source>
        <dbReference type="Ensembl" id="ENSCCRP00015056205.1"/>
    </source>
</evidence>
<keyword evidence="3" id="KW-0521">NADP</keyword>
<dbReference type="Pfam" id="PF00106">
    <property type="entry name" value="adh_short"/>
    <property type="match status" value="1"/>
</dbReference>
<dbReference type="SUPFAM" id="SSF51735">
    <property type="entry name" value="NAD(P)-binding Rossmann-fold domains"/>
    <property type="match status" value="1"/>
</dbReference>
<evidence type="ECO:0000256" key="6">
    <source>
        <dbReference type="SAM" id="Phobius"/>
    </source>
</evidence>
<dbReference type="GO" id="GO:0016616">
    <property type="term" value="F:oxidoreductase activity, acting on the CH-OH group of donors, NAD or NADP as acceptor"/>
    <property type="evidence" value="ECO:0007669"/>
    <property type="project" value="TreeGrafter"/>
</dbReference>
<dbReference type="Proteomes" id="UP000694700">
    <property type="component" value="Unplaced"/>
</dbReference>
<keyword evidence="6" id="KW-1133">Transmembrane helix</keyword>
<dbReference type="InterPro" id="IPR002347">
    <property type="entry name" value="SDR_fam"/>
</dbReference>
<evidence type="ECO:0000256" key="5">
    <source>
        <dbReference type="ARBA" id="ARBA00023027"/>
    </source>
</evidence>